<proteinExistence type="predicted"/>
<evidence type="ECO:0000313" key="3">
    <source>
        <dbReference type="EMBL" id="KZS04132.1"/>
    </source>
</evidence>
<sequence length="164" mass="18792">MRTSSYDQRTKTTAWLQVKGPYCKIVAHVVADVGGRRARALPSARRGEKGRSRRRQRKTEGEGPSIPSKPSGYMRTRKKSYRSSLRQPMGRNKLPFSGSKRNSYLHQLHLIIYIHCQAVLAQLVVLLIGKLFFKNNSSEKKKKIKKRKKTNKQNTSEAHKTVCI</sequence>
<keyword evidence="2" id="KW-1133">Transmembrane helix</keyword>
<keyword evidence="2" id="KW-0812">Transmembrane</keyword>
<dbReference type="AlphaFoldDB" id="A0A164LI50"/>
<accession>A0A164LI50</accession>
<keyword evidence="2" id="KW-0472">Membrane</keyword>
<feature type="compositionally biased region" description="Basic residues" evidence="1">
    <location>
        <begin position="140"/>
        <end position="151"/>
    </location>
</feature>
<dbReference type="EMBL" id="LRGB01003129">
    <property type="protein sequence ID" value="KZS04132.1"/>
    <property type="molecule type" value="Genomic_DNA"/>
</dbReference>
<evidence type="ECO:0000256" key="1">
    <source>
        <dbReference type="SAM" id="MobiDB-lite"/>
    </source>
</evidence>
<evidence type="ECO:0000256" key="2">
    <source>
        <dbReference type="SAM" id="Phobius"/>
    </source>
</evidence>
<feature type="region of interest" description="Disordered" evidence="1">
    <location>
        <begin position="37"/>
        <end position="95"/>
    </location>
</feature>
<keyword evidence="4" id="KW-1185">Reference proteome</keyword>
<feature type="region of interest" description="Disordered" evidence="1">
    <location>
        <begin position="138"/>
        <end position="164"/>
    </location>
</feature>
<dbReference type="Proteomes" id="UP000076858">
    <property type="component" value="Unassembled WGS sequence"/>
</dbReference>
<comment type="caution">
    <text evidence="3">The sequence shown here is derived from an EMBL/GenBank/DDBJ whole genome shotgun (WGS) entry which is preliminary data.</text>
</comment>
<gene>
    <name evidence="3" type="ORF">APZ42_032979</name>
</gene>
<protein>
    <submittedName>
        <fullName evidence="3">Uncharacterized protein</fullName>
    </submittedName>
</protein>
<feature type="transmembrane region" description="Helical" evidence="2">
    <location>
        <begin position="110"/>
        <end position="133"/>
    </location>
</feature>
<evidence type="ECO:0000313" key="4">
    <source>
        <dbReference type="Proteomes" id="UP000076858"/>
    </source>
</evidence>
<organism evidence="3 4">
    <name type="scientific">Daphnia magna</name>
    <dbReference type="NCBI Taxonomy" id="35525"/>
    <lineage>
        <taxon>Eukaryota</taxon>
        <taxon>Metazoa</taxon>
        <taxon>Ecdysozoa</taxon>
        <taxon>Arthropoda</taxon>
        <taxon>Crustacea</taxon>
        <taxon>Branchiopoda</taxon>
        <taxon>Diplostraca</taxon>
        <taxon>Cladocera</taxon>
        <taxon>Anomopoda</taxon>
        <taxon>Daphniidae</taxon>
        <taxon>Daphnia</taxon>
    </lineage>
</organism>
<reference evidence="3 4" key="1">
    <citation type="submission" date="2016-03" db="EMBL/GenBank/DDBJ databases">
        <title>EvidentialGene: Evidence-directed Construction of Genes on Genomes.</title>
        <authorList>
            <person name="Gilbert D.G."/>
            <person name="Choi J.-H."/>
            <person name="Mockaitis K."/>
            <person name="Colbourne J."/>
            <person name="Pfrender M."/>
        </authorList>
    </citation>
    <scope>NUCLEOTIDE SEQUENCE [LARGE SCALE GENOMIC DNA]</scope>
    <source>
        <strain evidence="3 4">Xinb3</strain>
        <tissue evidence="3">Complete organism</tissue>
    </source>
</reference>
<name>A0A164LI50_9CRUS</name>